<evidence type="ECO:0000313" key="9">
    <source>
        <dbReference type="EMBL" id="EME36897.1"/>
    </source>
</evidence>
<dbReference type="PANTHER" id="PTHR30047">
    <property type="entry name" value="HIGH-AFFINITY CHOLINE TRANSPORT PROTEIN-RELATED"/>
    <property type="match status" value="1"/>
</dbReference>
<protein>
    <submittedName>
        <fullName evidence="9">High-affinity choline uptake protein BetT</fullName>
    </submittedName>
</protein>
<dbReference type="RefSeq" id="WP_006214288.1">
    <property type="nucleotide sequence ID" value="NZ_ANHZ02000007.1"/>
</dbReference>
<evidence type="ECO:0000313" key="10">
    <source>
        <dbReference type="Proteomes" id="UP000009877"/>
    </source>
</evidence>
<feature type="transmembrane region" description="Helical" evidence="8">
    <location>
        <begin position="528"/>
        <end position="548"/>
    </location>
</feature>
<feature type="transmembrane region" description="Helical" evidence="8">
    <location>
        <begin position="450"/>
        <end position="476"/>
    </location>
</feature>
<comment type="similarity">
    <text evidence="2">Belongs to the BCCT transporter (TC 2.A.15) family.</text>
</comment>
<feature type="transmembrane region" description="Helical" evidence="8">
    <location>
        <begin position="145"/>
        <end position="164"/>
    </location>
</feature>
<dbReference type="InterPro" id="IPR000060">
    <property type="entry name" value="BCCT_transptr"/>
</dbReference>
<dbReference type="EMBL" id="ANHZ02000007">
    <property type="protein sequence ID" value="EME36897.1"/>
    <property type="molecule type" value="Genomic_DNA"/>
</dbReference>
<dbReference type="PROSITE" id="PS01303">
    <property type="entry name" value="BCCT"/>
    <property type="match status" value="1"/>
</dbReference>
<evidence type="ECO:0000256" key="2">
    <source>
        <dbReference type="ARBA" id="ARBA00005658"/>
    </source>
</evidence>
<feature type="transmembrane region" description="Helical" evidence="8">
    <location>
        <begin position="103"/>
        <end position="124"/>
    </location>
</feature>
<keyword evidence="4" id="KW-1003">Cell membrane</keyword>
<feature type="transmembrane region" description="Helical" evidence="8">
    <location>
        <begin position="200"/>
        <end position="218"/>
    </location>
</feature>
<feature type="transmembrane region" description="Helical" evidence="8">
    <location>
        <begin position="245"/>
        <end position="266"/>
    </location>
</feature>
<keyword evidence="5 8" id="KW-0812">Transmembrane</keyword>
<evidence type="ECO:0000256" key="3">
    <source>
        <dbReference type="ARBA" id="ARBA00022448"/>
    </source>
</evidence>
<feature type="transmembrane region" description="Helical" evidence="8">
    <location>
        <begin position="497"/>
        <end position="522"/>
    </location>
</feature>
<feature type="transmembrane region" description="Helical" evidence="8">
    <location>
        <begin position="318"/>
        <end position="338"/>
    </location>
</feature>
<name>M2WEG5_9MICC</name>
<keyword evidence="7 8" id="KW-0472">Membrane</keyword>
<evidence type="ECO:0000256" key="7">
    <source>
        <dbReference type="ARBA" id="ARBA00023136"/>
    </source>
</evidence>
<evidence type="ECO:0000256" key="5">
    <source>
        <dbReference type="ARBA" id="ARBA00022692"/>
    </source>
</evidence>
<feature type="transmembrane region" description="Helical" evidence="8">
    <location>
        <begin position="286"/>
        <end position="306"/>
    </location>
</feature>
<reference evidence="9 10" key="1">
    <citation type="journal article" date="2014" name="Genome Announc.">
        <title>Draft Genome Sequence of Kocuria palustris PEL.</title>
        <authorList>
            <person name="Sharma G."/>
            <person name="Khatri I."/>
            <person name="Subramanian S."/>
        </authorList>
    </citation>
    <scope>NUCLEOTIDE SEQUENCE [LARGE SCALE GENOMIC DNA]</scope>
    <source>
        <strain evidence="9 10">PEL</strain>
    </source>
</reference>
<dbReference type="Proteomes" id="UP000009877">
    <property type="component" value="Unassembled WGS sequence"/>
</dbReference>
<dbReference type="InterPro" id="IPR018093">
    <property type="entry name" value="BCCT_CS"/>
</dbReference>
<evidence type="ECO:0000256" key="6">
    <source>
        <dbReference type="ARBA" id="ARBA00022989"/>
    </source>
</evidence>
<comment type="subcellular location">
    <subcellularLocation>
        <location evidence="1">Cell membrane</location>
        <topology evidence="1">Multi-pass membrane protein</topology>
    </subcellularLocation>
</comment>
<accession>M2WEG5</accession>
<feature type="transmembrane region" description="Helical" evidence="8">
    <location>
        <begin position="405"/>
        <end position="430"/>
    </location>
</feature>
<feature type="transmembrane region" description="Helical" evidence="8">
    <location>
        <begin position="65"/>
        <end position="83"/>
    </location>
</feature>
<gene>
    <name evidence="9" type="ORF">C884_02257</name>
</gene>
<keyword evidence="3" id="KW-0813">Transport</keyword>
<sequence>MRHRASDSESDSEIQIENRIHAQKAPESVQTTIRLAAGGHRTIHPALIPGLDVEDARDHFPTDKVVFAAAAVLVIGVLGWAIIAPENLGAIGPQMQTWVVTHFGWLLGSLVALVVLFMLVIGFGPTGKIKLGADDSEPEFSTGSWISMLFAAGLGIGLVFYGPLEPLSHFMTPPPAFDVEAGSMDAVPAAMAQTSLHYTIVPWGVYSFIGGALAYAAYRRGRLPLISALFDPIFPNATNRIPGKIIDVFALMVTLFGTATSLGIGALQIRTGTSIITGQPLEGDGILVVIISVLTVVFIISAVSGVKRGIRLLSNTNMVLVIGLTIFVAVTGPLLFLLDLIPTTFYATIQNAFAMLSVAPSQGEVESEFSASWTMMYWAWWTSWSPFVGMFIAKISKGRTLREFVTVVMFAPSAISVLWFVVFGGTTMWMELNGHPIGVEGSGENVMFDMLGNLPLTGLTSFLVLVAILIFFTTAADSATNVMGSMSQSGRSNPSTPVTIMWGLALGLVSMFLLLAGGQFALSGLQSVMVTCALPFGLIILGIMISWARDLRNDPYMIRRRYAREAIYKGVHRGIDEHGDDFVFGATHVDDDGAGADFESADPALTEWYNPVAEEHETDIDGEPKKD</sequence>
<comment type="caution">
    <text evidence="9">The sequence shown here is derived from an EMBL/GenBank/DDBJ whole genome shotgun (WGS) entry which is preliminary data.</text>
</comment>
<dbReference type="GO" id="GO:0022857">
    <property type="term" value="F:transmembrane transporter activity"/>
    <property type="evidence" value="ECO:0007669"/>
    <property type="project" value="InterPro"/>
</dbReference>
<dbReference type="GO" id="GO:0005886">
    <property type="term" value="C:plasma membrane"/>
    <property type="evidence" value="ECO:0007669"/>
    <property type="project" value="UniProtKB-SubCell"/>
</dbReference>
<evidence type="ECO:0000256" key="4">
    <source>
        <dbReference type="ARBA" id="ARBA00022475"/>
    </source>
</evidence>
<evidence type="ECO:0000256" key="1">
    <source>
        <dbReference type="ARBA" id="ARBA00004651"/>
    </source>
</evidence>
<dbReference type="PANTHER" id="PTHR30047:SF7">
    <property type="entry name" value="HIGH-AFFINITY CHOLINE TRANSPORT PROTEIN"/>
    <property type="match status" value="1"/>
</dbReference>
<dbReference type="NCBIfam" id="TIGR00842">
    <property type="entry name" value="bcct"/>
    <property type="match status" value="1"/>
</dbReference>
<dbReference type="Pfam" id="PF02028">
    <property type="entry name" value="BCCT"/>
    <property type="match status" value="1"/>
</dbReference>
<keyword evidence="6 8" id="KW-1133">Transmembrane helix</keyword>
<feature type="transmembrane region" description="Helical" evidence="8">
    <location>
        <begin position="375"/>
        <end position="393"/>
    </location>
</feature>
<keyword evidence="10" id="KW-1185">Reference proteome</keyword>
<organism evidence="9 10">
    <name type="scientific">Kocuria palustris PEL</name>
    <dbReference type="NCBI Taxonomy" id="1236550"/>
    <lineage>
        <taxon>Bacteria</taxon>
        <taxon>Bacillati</taxon>
        <taxon>Actinomycetota</taxon>
        <taxon>Actinomycetes</taxon>
        <taxon>Micrococcales</taxon>
        <taxon>Micrococcaceae</taxon>
        <taxon>Kocuria</taxon>
    </lineage>
</organism>
<dbReference type="AlphaFoldDB" id="M2WEG5"/>
<proteinExistence type="inferred from homology"/>
<evidence type="ECO:0000256" key="8">
    <source>
        <dbReference type="SAM" id="Phobius"/>
    </source>
</evidence>